<dbReference type="CDD" id="cd08679">
    <property type="entry name" value="C2_DOCK180_related"/>
    <property type="match status" value="1"/>
</dbReference>
<organism evidence="3 4">
    <name type="scientific">Marasmius tenuissimus</name>
    <dbReference type="NCBI Taxonomy" id="585030"/>
    <lineage>
        <taxon>Eukaryota</taxon>
        <taxon>Fungi</taxon>
        <taxon>Dikarya</taxon>
        <taxon>Basidiomycota</taxon>
        <taxon>Agaricomycotina</taxon>
        <taxon>Agaricomycetes</taxon>
        <taxon>Agaricomycetidae</taxon>
        <taxon>Agaricales</taxon>
        <taxon>Marasmiineae</taxon>
        <taxon>Marasmiaceae</taxon>
        <taxon>Marasmius</taxon>
    </lineage>
</organism>
<accession>A0ABR3AHF5</accession>
<dbReference type="PROSITE" id="PS51650">
    <property type="entry name" value="C2_DOCK"/>
    <property type="match status" value="1"/>
</dbReference>
<dbReference type="EMBL" id="JBBXMP010000001">
    <property type="protein sequence ID" value="KAL0072826.1"/>
    <property type="molecule type" value="Genomic_DNA"/>
</dbReference>
<keyword evidence="4" id="KW-1185">Reference proteome</keyword>
<protein>
    <submittedName>
        <fullName evidence="3">Deoxycytidine kinase 1</fullName>
    </submittedName>
</protein>
<sequence>MLVDTPHTLRLGFPDVVFPGDVRNELYIKLWSGIFTPVSNRLSVANFPRGPTPLLNVQVTVEVRDHDGRLVENVISEGSGEPFMSQFHSMIFSRCNEPIFGELIKIRLPLESTPRWHLFFLFRNRSNKERTSPFAFAFLPLFPDARAFVEDGGHTLILYRADKLSQISSEMYLNSTSSVLADQRPEQVPISPDLQRLAPPTKDVMSVRTSLCSTKLTQNVVLLNLLQLGNHFRSRSALGHPLQLHFCWRGRDSQVFTRHLRFSFAIMISNLNVTGELDDLVFNALVFVLGIIQDRRFTNFRPVLDVYIEKHFNCASASSHIIGSMNALLADPASDDAGKLRAALKVWHYIVKFVIRARELQKAKEAGMGGGATAEHFEGNFKRELRSHLTEVNRMMSMTTPASIIGTQTIALQNYTSILPELAHIFSTLDLVSFVTTFANSVTCATGKIPVWKLIMFLQVVKGFLFDVPQSRQLLVESVASWIKPHFGQYDEYPHTLSNDSQSARDAGRVAWLENTRLCVTIIAVMLDKLQHELTSPEVYQDRQKLKVEQENVENLLPLLPR</sequence>
<evidence type="ECO:0000259" key="2">
    <source>
        <dbReference type="PROSITE" id="PS51650"/>
    </source>
</evidence>
<dbReference type="PANTHER" id="PTHR45653:SF10">
    <property type="entry name" value="MYOBLAST CITY, ISOFORM B"/>
    <property type="match status" value="1"/>
</dbReference>
<comment type="caution">
    <text evidence="3">The sequence shown here is derived from an EMBL/GenBank/DDBJ whole genome shotgun (WGS) entry which is preliminary data.</text>
</comment>
<dbReference type="Pfam" id="PF14429">
    <property type="entry name" value="DOCK-C2"/>
    <property type="match status" value="1"/>
</dbReference>
<comment type="similarity">
    <text evidence="1">Belongs to the DOCK family.</text>
</comment>
<reference evidence="3 4" key="1">
    <citation type="submission" date="2024-05" db="EMBL/GenBank/DDBJ databases">
        <title>A draft genome resource for the thread blight pathogen Marasmius tenuissimus strain MS-2.</title>
        <authorList>
            <person name="Yulfo-Soto G.E."/>
            <person name="Baruah I.K."/>
            <person name="Amoako-Attah I."/>
            <person name="Bukari Y."/>
            <person name="Meinhardt L.W."/>
            <person name="Bailey B.A."/>
            <person name="Cohen S.P."/>
        </authorList>
    </citation>
    <scope>NUCLEOTIDE SEQUENCE [LARGE SCALE GENOMIC DNA]</scope>
    <source>
        <strain evidence="3 4">MS-2</strain>
    </source>
</reference>
<keyword evidence="3" id="KW-0418">Kinase</keyword>
<evidence type="ECO:0000313" key="4">
    <source>
        <dbReference type="Proteomes" id="UP001437256"/>
    </source>
</evidence>
<name>A0ABR3AHF5_9AGAR</name>
<dbReference type="GO" id="GO:0016301">
    <property type="term" value="F:kinase activity"/>
    <property type="evidence" value="ECO:0007669"/>
    <property type="project" value="UniProtKB-KW"/>
</dbReference>
<dbReference type="InterPro" id="IPR027007">
    <property type="entry name" value="C2_DOCK-type_domain"/>
</dbReference>
<dbReference type="PANTHER" id="PTHR45653">
    <property type="entry name" value="DEDICATOR OF CYTOKINESIS"/>
    <property type="match status" value="1"/>
</dbReference>
<dbReference type="Gene3D" id="2.60.40.150">
    <property type="entry name" value="C2 domain"/>
    <property type="match status" value="1"/>
</dbReference>
<gene>
    <name evidence="3" type="primary">DCK1_2</name>
    <name evidence="3" type="ORF">AAF712_000589</name>
</gene>
<dbReference type="Proteomes" id="UP001437256">
    <property type="component" value="Unassembled WGS sequence"/>
</dbReference>
<feature type="domain" description="C2 DOCK-type" evidence="2">
    <location>
        <begin position="23"/>
        <end position="212"/>
    </location>
</feature>
<dbReference type="Pfam" id="PF23554">
    <property type="entry name" value="TPR_DOCK"/>
    <property type="match status" value="1"/>
</dbReference>
<keyword evidence="3" id="KW-0808">Transferase</keyword>
<dbReference type="InterPro" id="IPR056372">
    <property type="entry name" value="TPR_DOCK"/>
</dbReference>
<dbReference type="InterPro" id="IPR026791">
    <property type="entry name" value="DOCK"/>
</dbReference>
<evidence type="ECO:0000256" key="1">
    <source>
        <dbReference type="PROSITE-ProRule" id="PRU00983"/>
    </source>
</evidence>
<evidence type="ECO:0000313" key="3">
    <source>
        <dbReference type="EMBL" id="KAL0072826.1"/>
    </source>
</evidence>
<proteinExistence type="inferred from homology"/>
<dbReference type="InterPro" id="IPR035892">
    <property type="entry name" value="C2_domain_sf"/>
</dbReference>